<dbReference type="RefSeq" id="WP_016111763.1">
    <property type="nucleotide sequence ID" value="NZ_KB976192.1"/>
</dbReference>
<accession>A0A9W5V035</accession>
<name>A0A9W5V035_BACCE</name>
<dbReference type="Proteomes" id="UP000014018">
    <property type="component" value="Unassembled WGS sequence"/>
</dbReference>
<organism evidence="2 3">
    <name type="scientific">Bacillus cereus VD133</name>
    <dbReference type="NCBI Taxonomy" id="1053233"/>
    <lineage>
        <taxon>Bacteria</taxon>
        <taxon>Bacillati</taxon>
        <taxon>Bacillota</taxon>
        <taxon>Bacilli</taxon>
        <taxon>Bacillales</taxon>
        <taxon>Bacillaceae</taxon>
        <taxon>Bacillus</taxon>
        <taxon>Bacillus cereus group</taxon>
    </lineage>
</organism>
<evidence type="ECO:0000256" key="1">
    <source>
        <dbReference type="SAM" id="Coils"/>
    </source>
</evidence>
<evidence type="ECO:0000313" key="2">
    <source>
        <dbReference type="EMBL" id="EOO28632.1"/>
    </source>
</evidence>
<feature type="coiled-coil region" evidence="1">
    <location>
        <begin position="56"/>
        <end position="92"/>
    </location>
</feature>
<gene>
    <name evidence="2" type="ORF">IIU_05750</name>
</gene>
<reference evidence="2 3" key="1">
    <citation type="submission" date="2012-12" db="EMBL/GenBank/DDBJ databases">
        <title>The Genome Sequence of Bacillus cereus VD133.</title>
        <authorList>
            <consortium name="The Broad Institute Genome Sequencing Platform"/>
            <consortium name="The Broad Institute Genome Sequencing Center for Infectious Disease"/>
            <person name="Feldgarden M."/>
            <person name="Van der Auwera G.A."/>
            <person name="Mahillon J."/>
            <person name="Duprez V."/>
            <person name="Timmery S."/>
            <person name="Mattelet C."/>
            <person name="Dierick K."/>
            <person name="Sun M."/>
            <person name="Yu Z."/>
            <person name="Zhu L."/>
            <person name="Hu X."/>
            <person name="Shank E.B."/>
            <person name="Swiecicka I."/>
            <person name="Hansen B.M."/>
            <person name="Andrup L."/>
            <person name="Walker B."/>
            <person name="Young S.K."/>
            <person name="Zeng Q."/>
            <person name="Gargeya S."/>
            <person name="Fitzgerald M."/>
            <person name="Haas B."/>
            <person name="Abouelleil A."/>
            <person name="Alvarado L."/>
            <person name="Arachchi H.M."/>
            <person name="Berlin A.M."/>
            <person name="Chapman S.B."/>
            <person name="Dewar J."/>
            <person name="Goldberg J."/>
            <person name="Griggs A."/>
            <person name="Gujja S."/>
            <person name="Hansen M."/>
            <person name="Howarth C."/>
            <person name="Imamovic A."/>
            <person name="Larimer J."/>
            <person name="McCowan C."/>
            <person name="Murphy C."/>
            <person name="Neiman D."/>
            <person name="Pearson M."/>
            <person name="Priest M."/>
            <person name="Roberts A."/>
            <person name="Saif S."/>
            <person name="Shea T."/>
            <person name="Sisk P."/>
            <person name="Sykes S."/>
            <person name="Wortman J."/>
            <person name="Nusbaum C."/>
            <person name="Birren B."/>
        </authorList>
    </citation>
    <scope>NUCLEOTIDE SEQUENCE [LARGE SCALE GENOMIC DNA]</scope>
    <source>
        <strain evidence="2 3">VD133</strain>
    </source>
</reference>
<sequence>MRKRTIVTCDKCSGSFVFKPLKRKLSDGIEMHYIKCRHCYKETVSYYIDGNIRQQIKANEVKRKGLQKRMVNAESKEEIESYVEQINKLSEDVGVQMDQLKVRIEKRGED</sequence>
<proteinExistence type="predicted"/>
<comment type="caution">
    <text evidence="2">The sequence shown here is derived from an EMBL/GenBank/DDBJ whole genome shotgun (WGS) entry which is preliminary data.</text>
</comment>
<evidence type="ECO:0008006" key="4">
    <source>
        <dbReference type="Google" id="ProtNLM"/>
    </source>
</evidence>
<dbReference type="AlphaFoldDB" id="A0A9W5V035"/>
<protein>
    <recommendedName>
        <fullName evidence="4">Transglycosylase</fullName>
    </recommendedName>
</protein>
<dbReference type="EMBL" id="AHFB01000096">
    <property type="protein sequence ID" value="EOO28632.1"/>
    <property type="molecule type" value="Genomic_DNA"/>
</dbReference>
<evidence type="ECO:0000313" key="3">
    <source>
        <dbReference type="Proteomes" id="UP000014018"/>
    </source>
</evidence>
<keyword evidence="1" id="KW-0175">Coiled coil</keyword>